<dbReference type="InterPro" id="IPR014729">
    <property type="entry name" value="Rossmann-like_a/b/a_fold"/>
</dbReference>
<dbReference type="RefSeq" id="WP_067775762.1">
    <property type="nucleotide sequence ID" value="NZ_LIGX01000023.1"/>
</dbReference>
<dbReference type="KEGG" id="agl:PYTT_2000"/>
<proteinExistence type="predicted"/>
<evidence type="ECO:0000313" key="3">
    <source>
        <dbReference type="Proteomes" id="UP000176204"/>
    </source>
</evidence>
<dbReference type="AlphaFoldDB" id="A0A1C7PBQ8"/>
<dbReference type="InterPro" id="IPR002500">
    <property type="entry name" value="PAPS_reduct_dom"/>
</dbReference>
<sequence length="372" mass="44442">MSSKKYHLNTNVLDAAIRRIEYIFDEFENIVVSISGGKDSTVLCHLALEEAKRRSRKVGLFYLDEEVVYTSTVEQVEYLMNLAPEHAVRYWLQIEFNLTNAVDLRHGQFHCWDPQQRPNWMHKRSSKNVLTRTWTHDTTIIDKNKGFGFYDVLSNFELGFENTAFLVGLRADESLDRYRTMVRFPGYKDVMWSTDKKRGNYVFYPLYDWAFSDVWKYIGEQELRYHRYYDFCFLKGMSPHGMRVSSLLHEKSFKAVQDLPSFEFKTYERLLKRTKGISFAQETATDRKMFRCQTLPKNFSTWRAYRDFLLATYPAPERKAIFKRRFSKHLDNEYVARQQCRQLVLNDYENNLPVKNTEDPKTARLNHWKEIL</sequence>
<dbReference type="GO" id="GO:0071453">
    <property type="term" value="P:cellular response to oxygen levels"/>
    <property type="evidence" value="ECO:0007669"/>
    <property type="project" value="TreeGrafter"/>
</dbReference>
<keyword evidence="3" id="KW-1185">Reference proteome</keyword>
<dbReference type="SUPFAM" id="SSF52402">
    <property type="entry name" value="Adenine nucleotide alpha hydrolases-like"/>
    <property type="match status" value="1"/>
</dbReference>
<name>A0A1C7PBQ8_9BACT</name>
<dbReference type="STRING" id="1679444.PYTT_2000"/>
<dbReference type="Proteomes" id="UP000176204">
    <property type="component" value="Chromosome I"/>
</dbReference>
<dbReference type="Pfam" id="PF11922">
    <property type="entry name" value="DUF3440"/>
    <property type="match status" value="1"/>
</dbReference>
<dbReference type="InterPro" id="IPR021845">
    <property type="entry name" value="DUF3440"/>
</dbReference>
<gene>
    <name evidence="2" type="ORF">PYTT_2000</name>
</gene>
<accession>A0A1C7PBQ8</accession>
<dbReference type="PANTHER" id="PTHR30083:SF0">
    <property type="entry name" value="3'-PHOSPHOADENOSINE 5'-PHOSPHOSULFATE SULFOTRANSFERASE (PAPS REDUCTASE)_FAD SYNTHETASE"/>
    <property type="match status" value="1"/>
</dbReference>
<dbReference type="Pfam" id="PF01507">
    <property type="entry name" value="PAPS_reduct"/>
    <property type="match status" value="1"/>
</dbReference>
<evidence type="ECO:0000313" key="2">
    <source>
        <dbReference type="EMBL" id="SEH94956.1"/>
    </source>
</evidence>
<dbReference type="PATRIC" id="fig|1679444.3.peg.563"/>
<dbReference type="Gene3D" id="3.40.50.620">
    <property type="entry name" value="HUPs"/>
    <property type="match status" value="1"/>
</dbReference>
<feature type="domain" description="Phosphoadenosine phosphosulphate reductase" evidence="1">
    <location>
        <begin position="29"/>
        <end position="230"/>
    </location>
</feature>
<reference evidence="3" key="1">
    <citation type="submission" date="2016-09" db="EMBL/GenBank/DDBJ databases">
        <authorList>
            <person name="Koehorst J."/>
        </authorList>
    </citation>
    <scope>NUCLEOTIDE SEQUENCE [LARGE SCALE GENOMIC DNA]</scope>
</reference>
<evidence type="ECO:0000259" key="1">
    <source>
        <dbReference type="Pfam" id="PF01507"/>
    </source>
</evidence>
<dbReference type="PANTHER" id="PTHR30083">
    <property type="entry name" value="TRANSCRIPTIONAL REGULATOR-RELATED"/>
    <property type="match status" value="1"/>
</dbReference>
<organism evidence="2 3">
    <name type="scientific">Akkermansia glycaniphila</name>
    <dbReference type="NCBI Taxonomy" id="1679444"/>
    <lineage>
        <taxon>Bacteria</taxon>
        <taxon>Pseudomonadati</taxon>
        <taxon>Verrucomicrobiota</taxon>
        <taxon>Verrucomicrobiia</taxon>
        <taxon>Verrucomicrobiales</taxon>
        <taxon>Akkermansiaceae</taxon>
        <taxon>Akkermansia</taxon>
    </lineage>
</organism>
<dbReference type="GO" id="GO:0003824">
    <property type="term" value="F:catalytic activity"/>
    <property type="evidence" value="ECO:0007669"/>
    <property type="project" value="InterPro"/>
</dbReference>
<dbReference type="OrthoDB" id="9774475at2"/>
<protein>
    <submittedName>
        <fullName evidence="2">Phosphoadenosine phosphosulphate reductase</fullName>
    </submittedName>
</protein>
<dbReference type="EMBL" id="LT629973">
    <property type="protein sequence ID" value="SEH94956.1"/>
    <property type="molecule type" value="Genomic_DNA"/>
</dbReference>